<evidence type="ECO:0000313" key="9">
    <source>
        <dbReference type="Proteomes" id="UP000185904"/>
    </source>
</evidence>
<dbReference type="RefSeq" id="XP_022499897.1">
    <property type="nucleotide sequence ID" value="XM_022644137.1"/>
</dbReference>
<dbReference type="Gene3D" id="1.20.1250.20">
    <property type="entry name" value="MFS general substrate transporter like domains"/>
    <property type="match status" value="1"/>
</dbReference>
<name>A0A178D180_9EURO</name>
<comment type="subcellular location">
    <subcellularLocation>
        <location evidence="1">Membrane</location>
        <topology evidence="1">Multi-pass membrane protein</topology>
    </subcellularLocation>
</comment>
<feature type="region of interest" description="Disordered" evidence="5">
    <location>
        <begin position="1"/>
        <end position="66"/>
    </location>
</feature>
<evidence type="ECO:0000256" key="1">
    <source>
        <dbReference type="ARBA" id="ARBA00004141"/>
    </source>
</evidence>
<feature type="transmembrane region" description="Helical" evidence="6">
    <location>
        <begin position="496"/>
        <end position="519"/>
    </location>
</feature>
<dbReference type="GO" id="GO:0005886">
    <property type="term" value="C:plasma membrane"/>
    <property type="evidence" value="ECO:0007669"/>
    <property type="project" value="TreeGrafter"/>
</dbReference>
<feature type="transmembrane region" description="Helical" evidence="6">
    <location>
        <begin position="465"/>
        <end position="489"/>
    </location>
</feature>
<keyword evidence="9" id="KW-1185">Reference proteome</keyword>
<dbReference type="PANTHER" id="PTHR23501">
    <property type="entry name" value="MAJOR FACILITATOR SUPERFAMILY"/>
    <property type="match status" value="1"/>
</dbReference>
<feature type="transmembrane region" description="Helical" evidence="6">
    <location>
        <begin position="168"/>
        <end position="188"/>
    </location>
</feature>
<feature type="transmembrane region" description="Helical" evidence="6">
    <location>
        <begin position="143"/>
        <end position="162"/>
    </location>
</feature>
<feature type="transmembrane region" description="Helical" evidence="6">
    <location>
        <begin position="301"/>
        <end position="321"/>
    </location>
</feature>
<comment type="caution">
    <text evidence="8">The sequence shown here is derived from an EMBL/GenBank/DDBJ whole genome shotgun (WGS) entry which is preliminary data.</text>
</comment>
<proteinExistence type="predicted"/>
<dbReference type="EMBL" id="LVCJ01000035">
    <property type="protein sequence ID" value="OAL34885.1"/>
    <property type="molecule type" value="Genomic_DNA"/>
</dbReference>
<evidence type="ECO:0000313" key="8">
    <source>
        <dbReference type="EMBL" id="OAL34885.1"/>
    </source>
</evidence>
<feature type="transmembrane region" description="Helical" evidence="6">
    <location>
        <begin position="77"/>
        <end position="96"/>
    </location>
</feature>
<keyword evidence="4 6" id="KW-0472">Membrane</keyword>
<feature type="domain" description="Major facilitator superfamily (MFS) profile" evidence="7">
    <location>
        <begin position="77"/>
        <end position="551"/>
    </location>
</feature>
<organism evidence="8 9">
    <name type="scientific">Fonsecaea nubica</name>
    <dbReference type="NCBI Taxonomy" id="856822"/>
    <lineage>
        <taxon>Eukaryota</taxon>
        <taxon>Fungi</taxon>
        <taxon>Dikarya</taxon>
        <taxon>Ascomycota</taxon>
        <taxon>Pezizomycotina</taxon>
        <taxon>Eurotiomycetes</taxon>
        <taxon>Chaetothyriomycetidae</taxon>
        <taxon>Chaetothyriales</taxon>
        <taxon>Herpotrichiellaceae</taxon>
        <taxon>Fonsecaea</taxon>
    </lineage>
</organism>
<evidence type="ECO:0000259" key="7">
    <source>
        <dbReference type="PROSITE" id="PS50850"/>
    </source>
</evidence>
<evidence type="ECO:0000256" key="4">
    <source>
        <dbReference type="ARBA" id="ARBA00023136"/>
    </source>
</evidence>
<feature type="transmembrane region" description="Helical" evidence="6">
    <location>
        <begin position="273"/>
        <end position="295"/>
    </location>
</feature>
<evidence type="ECO:0000256" key="5">
    <source>
        <dbReference type="SAM" id="MobiDB-lite"/>
    </source>
</evidence>
<keyword evidence="2 6" id="KW-0812">Transmembrane</keyword>
<dbReference type="GO" id="GO:0022857">
    <property type="term" value="F:transmembrane transporter activity"/>
    <property type="evidence" value="ECO:0007669"/>
    <property type="project" value="InterPro"/>
</dbReference>
<dbReference type="InterPro" id="IPR020846">
    <property type="entry name" value="MFS_dom"/>
</dbReference>
<dbReference type="OrthoDB" id="4161376at2759"/>
<dbReference type="GeneID" id="34589261"/>
<dbReference type="InterPro" id="IPR036259">
    <property type="entry name" value="MFS_trans_sf"/>
</dbReference>
<feature type="transmembrane region" description="Helical" evidence="6">
    <location>
        <begin position="374"/>
        <end position="393"/>
    </location>
</feature>
<feature type="compositionally biased region" description="Low complexity" evidence="5">
    <location>
        <begin position="49"/>
        <end position="65"/>
    </location>
</feature>
<dbReference type="InterPro" id="IPR011701">
    <property type="entry name" value="MFS"/>
</dbReference>
<dbReference type="Proteomes" id="UP000185904">
    <property type="component" value="Unassembled WGS sequence"/>
</dbReference>
<evidence type="ECO:0000256" key="6">
    <source>
        <dbReference type="SAM" id="Phobius"/>
    </source>
</evidence>
<feature type="transmembrane region" description="Helical" evidence="6">
    <location>
        <begin position="440"/>
        <end position="459"/>
    </location>
</feature>
<gene>
    <name evidence="8" type="ORF">AYO20_05846</name>
</gene>
<keyword evidence="3 6" id="KW-1133">Transmembrane helix</keyword>
<dbReference type="PANTHER" id="PTHR23501:SF109">
    <property type="entry name" value="MAJOR FACILITATOR SUPERFAMILY (MFS) PROFILE DOMAIN-CONTAINING PROTEIN-RELATED"/>
    <property type="match status" value="1"/>
</dbReference>
<reference evidence="8 9" key="1">
    <citation type="submission" date="2016-03" db="EMBL/GenBank/DDBJ databases">
        <title>The draft genome sequence of Fonsecaea nubica causative agent of cutaneous subcutaneous infection in human host.</title>
        <authorList>
            <person name="Costa F."/>
            <person name="Sybren D.H."/>
            <person name="Raittz R.T."/>
            <person name="Weiss V.A."/>
            <person name="Leao A.C."/>
            <person name="Gomes R."/>
            <person name="De Souza E.M."/>
            <person name="Pedrosa F.O."/>
            <person name="Steffens M.B."/>
            <person name="Bombassaro A."/>
            <person name="Tadra-Sfeir M.Z."/>
            <person name="Moreno L.F."/>
            <person name="Najafzadeh M.J."/>
            <person name="Felipe M.S."/>
            <person name="Teixeira M."/>
            <person name="Sun J."/>
            <person name="Xi L."/>
            <person name="Castro M.A."/>
            <person name="Vicente V.A."/>
        </authorList>
    </citation>
    <scope>NUCLEOTIDE SEQUENCE [LARGE SCALE GENOMIC DNA]</scope>
    <source>
        <strain evidence="8 9">CBS 269.64</strain>
    </source>
</reference>
<evidence type="ECO:0000256" key="2">
    <source>
        <dbReference type="ARBA" id="ARBA00022692"/>
    </source>
</evidence>
<sequence length="626" mass="67111">MSVVPPENTDRLEHEVQHDAELRHDKEMLEHREHAHTEDEKAHTKEELAPASGSSSEPNSETTPEYQTKTVWTLKTFVATVALSGLYVGSQIPLYFVGGSLTFIAADIGGAEASAWLTVAYALTLSAVAPFCGYLQDLLGRRLITLVGGVSLMMGCVIIGTAHKFGQGVVGMAFAGGGAAIGELTALAGTSELVPVNKRGIYLALVTAFVLPFTPYLLFAQLLSTYHTWRWGMWICVIWNGLWWVLIFAVYFPESQTRAKGLEAKAILKKIDYIGGALSIMGLTLVLVALQAGGYSHPWKSAYVIVQLIIGILLIAAFVIWEWKYCKEPMVPHEMFSGQRIVGMAYGIAFVAGKDDSSLSWLNCAMNQRSENALLTWGLSTTGMNFYAMLNFFPLVYSTVFEPDPVHVGLRGLGPGLSTTFGAVFANAALSWFKGHNREILLAGCIIMTAFGGAIAAITPDREGLAIGVGTITGFGVGAVLVPAATVAITVTPDTSIATCVALSLTIRAVGGSIGYAIYYNVFINKLTPKLPAYIAQYAVAAGLPLSSAPRFVETYLTAPTNLTTVPGVTPDIIEAGAIGSRWAYAESLKYVWLTSIAFGGCAIIACLFIGNIGKYMTNRVAARIR</sequence>
<protein>
    <recommendedName>
        <fullName evidence="7">Major facilitator superfamily (MFS) profile domain-containing protein</fullName>
    </recommendedName>
</protein>
<feature type="transmembrane region" description="Helical" evidence="6">
    <location>
        <begin position="116"/>
        <end position="136"/>
    </location>
</feature>
<feature type="transmembrane region" description="Helical" evidence="6">
    <location>
        <begin position="200"/>
        <end position="219"/>
    </location>
</feature>
<dbReference type="AlphaFoldDB" id="A0A178D180"/>
<accession>A0A178D180</accession>
<feature type="transmembrane region" description="Helical" evidence="6">
    <location>
        <begin position="591"/>
        <end position="610"/>
    </location>
</feature>
<dbReference type="Pfam" id="PF07690">
    <property type="entry name" value="MFS_1"/>
    <property type="match status" value="1"/>
</dbReference>
<feature type="compositionally biased region" description="Basic and acidic residues" evidence="5">
    <location>
        <begin position="8"/>
        <end position="48"/>
    </location>
</feature>
<feature type="transmembrane region" description="Helical" evidence="6">
    <location>
        <begin position="413"/>
        <end position="433"/>
    </location>
</feature>
<feature type="transmembrane region" description="Helical" evidence="6">
    <location>
        <begin position="231"/>
        <end position="252"/>
    </location>
</feature>
<evidence type="ECO:0000256" key="3">
    <source>
        <dbReference type="ARBA" id="ARBA00022989"/>
    </source>
</evidence>
<dbReference type="PROSITE" id="PS50850">
    <property type="entry name" value="MFS"/>
    <property type="match status" value="1"/>
</dbReference>
<dbReference type="SUPFAM" id="SSF103473">
    <property type="entry name" value="MFS general substrate transporter"/>
    <property type="match status" value="1"/>
</dbReference>